<dbReference type="Pfam" id="PF14543">
    <property type="entry name" value="TAXi_N"/>
    <property type="match status" value="1"/>
</dbReference>
<dbReference type="InterPro" id="IPR032861">
    <property type="entry name" value="TAXi_N"/>
</dbReference>
<dbReference type="SUPFAM" id="SSF50630">
    <property type="entry name" value="Acid proteases"/>
    <property type="match status" value="1"/>
</dbReference>
<evidence type="ECO:0000256" key="5">
    <source>
        <dbReference type="ARBA" id="ARBA00022737"/>
    </source>
</evidence>
<dbReference type="Pfam" id="PF00171">
    <property type="entry name" value="Aldedh"/>
    <property type="match status" value="1"/>
</dbReference>
<keyword evidence="6" id="KW-0064">Aspartyl protease</keyword>
<dbReference type="Pfam" id="PF14541">
    <property type="entry name" value="TAXi_C"/>
    <property type="match status" value="1"/>
</dbReference>
<dbReference type="GO" id="GO:0004190">
    <property type="term" value="F:aspartic-type endopeptidase activity"/>
    <property type="evidence" value="ECO:0007669"/>
    <property type="project" value="UniProtKB-KW"/>
</dbReference>
<dbReference type="InterPro" id="IPR033121">
    <property type="entry name" value="PEPTIDASE_A1"/>
</dbReference>
<dbReference type="PANTHER" id="PTHR43570:SF16">
    <property type="entry name" value="ALDEHYDE DEHYDROGENASE TYPE III, ISOFORM Q"/>
    <property type="match status" value="1"/>
</dbReference>
<dbReference type="EMBL" id="JACGWN010000009">
    <property type="protein sequence ID" value="KAL0432222.1"/>
    <property type="molecule type" value="Genomic_DNA"/>
</dbReference>
<dbReference type="Gene3D" id="3.40.605.10">
    <property type="entry name" value="Aldehyde Dehydrogenase, Chain A, domain 1"/>
    <property type="match status" value="1"/>
</dbReference>
<dbReference type="InterPro" id="IPR016161">
    <property type="entry name" value="Ald_DH/histidinol_DH"/>
</dbReference>
<keyword evidence="8" id="KW-0560">Oxidoreductase</keyword>
<dbReference type="InterPro" id="IPR016162">
    <property type="entry name" value="Ald_DH_N"/>
</dbReference>
<dbReference type="AlphaFoldDB" id="A0AAW2VRT5"/>
<organism evidence="15">
    <name type="scientific">Sesamum latifolium</name>
    <dbReference type="NCBI Taxonomy" id="2727402"/>
    <lineage>
        <taxon>Eukaryota</taxon>
        <taxon>Viridiplantae</taxon>
        <taxon>Streptophyta</taxon>
        <taxon>Embryophyta</taxon>
        <taxon>Tracheophyta</taxon>
        <taxon>Spermatophyta</taxon>
        <taxon>Magnoliopsida</taxon>
        <taxon>eudicotyledons</taxon>
        <taxon>Gunneridae</taxon>
        <taxon>Pentapetalae</taxon>
        <taxon>asterids</taxon>
        <taxon>lamiids</taxon>
        <taxon>Lamiales</taxon>
        <taxon>Pedaliaceae</taxon>
        <taxon>Sesamum</taxon>
    </lineage>
</organism>
<dbReference type="FunFam" id="3.40.309.10:FF:000003">
    <property type="entry name" value="Aldehyde dehydrogenase"/>
    <property type="match status" value="1"/>
</dbReference>
<dbReference type="PROSITE" id="PS51767">
    <property type="entry name" value="PEPTIDASE_A1"/>
    <property type="match status" value="1"/>
</dbReference>
<evidence type="ECO:0000256" key="9">
    <source>
        <dbReference type="ARBA" id="ARBA00023027"/>
    </source>
</evidence>
<evidence type="ECO:0000256" key="2">
    <source>
        <dbReference type="ARBA" id="ARBA00009986"/>
    </source>
</evidence>
<evidence type="ECO:0000256" key="8">
    <source>
        <dbReference type="ARBA" id="ARBA00023002"/>
    </source>
</evidence>
<proteinExistence type="inferred from homology"/>
<dbReference type="Gene3D" id="2.40.70.10">
    <property type="entry name" value="Acid Proteases"/>
    <property type="match status" value="2"/>
</dbReference>
<evidence type="ECO:0000313" key="15">
    <source>
        <dbReference type="EMBL" id="KAL0432222.1"/>
    </source>
</evidence>
<dbReference type="InterPro" id="IPR016163">
    <property type="entry name" value="Ald_DH_C"/>
</dbReference>
<comment type="similarity">
    <text evidence="2">Belongs to the aldehyde dehydrogenase family.</text>
</comment>
<dbReference type="InterPro" id="IPR015590">
    <property type="entry name" value="Aldehyde_DH_dom"/>
</dbReference>
<evidence type="ECO:0000256" key="13">
    <source>
        <dbReference type="ARBA" id="ARBA00077656"/>
    </source>
</evidence>
<evidence type="ECO:0000256" key="3">
    <source>
        <dbReference type="ARBA" id="ARBA00022670"/>
    </source>
</evidence>
<evidence type="ECO:0000256" key="12">
    <source>
        <dbReference type="ARBA" id="ARBA00068871"/>
    </source>
</evidence>
<dbReference type="Gene3D" id="3.40.309.10">
    <property type="entry name" value="Aldehyde Dehydrogenase, Chain A, domain 2"/>
    <property type="match status" value="1"/>
</dbReference>
<reference evidence="15" key="2">
    <citation type="journal article" date="2024" name="Plant">
        <title>Genomic evolution and insights into agronomic trait innovations of Sesamum species.</title>
        <authorList>
            <person name="Miao H."/>
            <person name="Wang L."/>
            <person name="Qu L."/>
            <person name="Liu H."/>
            <person name="Sun Y."/>
            <person name="Le M."/>
            <person name="Wang Q."/>
            <person name="Wei S."/>
            <person name="Zheng Y."/>
            <person name="Lin W."/>
            <person name="Duan Y."/>
            <person name="Cao H."/>
            <person name="Xiong S."/>
            <person name="Wang X."/>
            <person name="Wei L."/>
            <person name="Li C."/>
            <person name="Ma Q."/>
            <person name="Ju M."/>
            <person name="Zhao R."/>
            <person name="Li G."/>
            <person name="Mu C."/>
            <person name="Tian Q."/>
            <person name="Mei H."/>
            <person name="Zhang T."/>
            <person name="Gao T."/>
            <person name="Zhang H."/>
        </authorList>
    </citation>
    <scope>NUCLEOTIDE SEQUENCE</scope>
    <source>
        <strain evidence="15">KEN1</strain>
    </source>
</reference>
<dbReference type="GO" id="GO:0009737">
    <property type="term" value="P:response to abscisic acid"/>
    <property type="evidence" value="ECO:0007669"/>
    <property type="project" value="UniProtKB-ARBA"/>
</dbReference>
<dbReference type="EC" id="1.2.1.3" evidence="10"/>
<feature type="domain" description="Peptidase A1" evidence="14">
    <location>
        <begin position="510"/>
        <end position="853"/>
    </location>
</feature>
<reference evidence="15" key="1">
    <citation type="submission" date="2020-06" db="EMBL/GenBank/DDBJ databases">
        <authorList>
            <person name="Li T."/>
            <person name="Hu X."/>
            <person name="Zhang T."/>
            <person name="Song X."/>
            <person name="Zhang H."/>
            <person name="Dai N."/>
            <person name="Sheng W."/>
            <person name="Hou X."/>
            <person name="Wei L."/>
        </authorList>
    </citation>
    <scope>NUCLEOTIDE SEQUENCE</scope>
    <source>
        <strain evidence="15">KEN1</strain>
        <tissue evidence="15">Leaf</tissue>
    </source>
</reference>
<comment type="catalytic activity">
    <reaction evidence="11">
        <text>an aldehyde + NAD(+) + H2O = a carboxylate + NADH + 2 H(+)</text>
        <dbReference type="Rhea" id="RHEA:16185"/>
        <dbReference type="ChEBI" id="CHEBI:15377"/>
        <dbReference type="ChEBI" id="CHEBI:15378"/>
        <dbReference type="ChEBI" id="CHEBI:17478"/>
        <dbReference type="ChEBI" id="CHEBI:29067"/>
        <dbReference type="ChEBI" id="CHEBI:57540"/>
        <dbReference type="ChEBI" id="CHEBI:57945"/>
        <dbReference type="EC" id="1.2.1.3"/>
    </reaction>
</comment>
<evidence type="ECO:0000256" key="4">
    <source>
        <dbReference type="ARBA" id="ARBA00022729"/>
    </source>
</evidence>
<dbReference type="FunFam" id="3.40.605.10:FF:000004">
    <property type="entry name" value="Aldehyde dehydrogenase"/>
    <property type="match status" value="1"/>
</dbReference>
<dbReference type="InterPro" id="IPR032799">
    <property type="entry name" value="TAXi_C"/>
</dbReference>
<keyword evidence="4" id="KW-0732">Signal</keyword>
<dbReference type="PANTHER" id="PTHR43570">
    <property type="entry name" value="ALDEHYDE DEHYDROGENASE"/>
    <property type="match status" value="1"/>
</dbReference>
<keyword evidence="7" id="KW-0378">Hydrolase</keyword>
<comment type="caution">
    <text evidence="15">The sequence shown here is derived from an EMBL/GenBank/DDBJ whole genome shotgun (WGS) entry which is preliminary data.</text>
</comment>
<evidence type="ECO:0000256" key="11">
    <source>
        <dbReference type="ARBA" id="ARBA00049194"/>
    </source>
</evidence>
<dbReference type="PROSITE" id="PS00141">
    <property type="entry name" value="ASP_PROTEASE"/>
    <property type="match status" value="1"/>
</dbReference>
<dbReference type="GO" id="GO:0005737">
    <property type="term" value="C:cytoplasm"/>
    <property type="evidence" value="ECO:0007669"/>
    <property type="project" value="TreeGrafter"/>
</dbReference>
<protein>
    <recommendedName>
        <fullName evidence="12">Aspartic proteinase Asp1</fullName>
        <ecNumber evidence="10">1.2.1.3</ecNumber>
    </recommendedName>
    <alternativeName>
        <fullName evidence="13">Nucellin-like protein</fullName>
    </alternativeName>
</protein>
<dbReference type="GO" id="GO:0006508">
    <property type="term" value="P:proteolysis"/>
    <property type="evidence" value="ECO:0007669"/>
    <property type="project" value="UniProtKB-KW"/>
</dbReference>
<evidence type="ECO:0000259" key="14">
    <source>
        <dbReference type="PROSITE" id="PS51767"/>
    </source>
</evidence>
<keyword evidence="5" id="KW-0677">Repeat</keyword>
<dbReference type="FunFam" id="2.40.70.10:FF:000027">
    <property type="entry name" value="Aspartic proteinase Asp1 isoform A"/>
    <property type="match status" value="1"/>
</dbReference>
<dbReference type="InterPro" id="IPR021109">
    <property type="entry name" value="Peptidase_aspartic_dom_sf"/>
</dbReference>
<dbReference type="FunFam" id="2.40.70.10:FF:000015">
    <property type="entry name" value="Aspartyl protease family protein"/>
    <property type="match status" value="1"/>
</dbReference>
<dbReference type="GO" id="GO:0004029">
    <property type="term" value="F:aldehyde dehydrogenase (NAD+) activity"/>
    <property type="evidence" value="ECO:0007669"/>
    <property type="project" value="UniProtKB-EC"/>
</dbReference>
<accession>A0AAW2VRT5</accession>
<dbReference type="SUPFAM" id="SSF53720">
    <property type="entry name" value="ALDH-like"/>
    <property type="match status" value="1"/>
</dbReference>
<evidence type="ECO:0000256" key="10">
    <source>
        <dbReference type="ARBA" id="ARBA00024226"/>
    </source>
</evidence>
<keyword evidence="3" id="KW-0645">Protease</keyword>
<evidence type="ECO:0000256" key="6">
    <source>
        <dbReference type="ARBA" id="ARBA00022750"/>
    </source>
</evidence>
<sequence>MAVGVEEVVEELRSTFTSGKTKTHEWRASQLKAIIRIVTHHEDEIVEALRSDLKKPELESFVHELKCPVGLPCVFPVKTSMTTFPASGEIVPEPLGVVLVISTWNYPFLLSLEPVIGAIAAGNAVVLKPSEVAPATSSVLSKLLGEYMDTTAVKVIEGAAPETTALLEQKWDKIFYTGSGKVGRIILAAAAKHLTPVVLELGGKCPVVVDANINLKVAARRIISGKWGCNSGQTCVSPDYVITTKEYASKLVDALSAELENFYGKDPLQSKDLSSIINAHHFDRVAKLLDDEKVSGKIVFGGQQDKTNLKIAPTIILDVPDDSLIMNEEIFGPLLPIVTVNKIKESFGVINAKGKPLAAYLFTNDKKLKAEFIGSVSAGGITINDVALHFAEAGLPFGGVGESGMGAYHGKFSFDAFSHNKAVLRRGFGGDVAARYPPYAPWKLQFLKALLKGNIFGVLRALLGWAFILYLVSWIASAAVYHHQPQMTNEKQSSSVIFPLSGNVYPEGYYYVTMNIGRPPKPYFLDIDTGSDLTWLQCDAPCKKCMPAPHSLYKPNRNVITCQDPICTSLHGPGNHHPCQTPEEQCDYEVEYADHGSSLGVLVKDSFPLKFSNGTAVAPLLAFGCGYDQEVIDASHVPYTDGVLGLGIGKSSILAQLRDMGLTRNVVGHCLSGQGGGYLLFGDGFLPTSGILWTPIMSQSKYYSLGSADLRLGGQAASFKGLQIVFDSGSTYSYFSSQAYNDLVSLMRNNLNGKQLKDAVEDRSLPVCWKGAEPFKSIRDFVSYFKPLVLSFKNVEFQVQPEAYLIVTVHGNVCLGILDGGEVGLGNLNVIGDISMQDKMVIYDNERQQIGWAPANCNSLPKS</sequence>
<evidence type="ECO:0000256" key="1">
    <source>
        <dbReference type="ARBA" id="ARBA00007447"/>
    </source>
</evidence>
<comment type="similarity">
    <text evidence="1">Belongs to the peptidase A1 family.</text>
</comment>
<dbReference type="InterPro" id="IPR012394">
    <property type="entry name" value="Aldehyde_DH_NAD(P)"/>
</dbReference>
<dbReference type="GO" id="GO:0006081">
    <property type="term" value="P:aldehyde metabolic process"/>
    <property type="evidence" value="ECO:0007669"/>
    <property type="project" value="InterPro"/>
</dbReference>
<name>A0AAW2VRT5_9LAMI</name>
<dbReference type="InterPro" id="IPR001969">
    <property type="entry name" value="Aspartic_peptidase_AS"/>
</dbReference>
<evidence type="ECO:0000256" key="7">
    <source>
        <dbReference type="ARBA" id="ARBA00022801"/>
    </source>
</evidence>
<keyword evidence="9" id="KW-0520">NAD</keyword>
<gene>
    <name evidence="15" type="ORF">Slati_2556500</name>
</gene>